<accession>A0A5B9WG56</accession>
<dbReference type="OrthoDB" id="9904035at2"/>
<dbReference type="AlphaFoldDB" id="A0A5B9WG56"/>
<evidence type="ECO:0000313" key="1">
    <source>
        <dbReference type="EMBL" id="QEH38991.1"/>
    </source>
</evidence>
<evidence type="ECO:0000313" key="2">
    <source>
        <dbReference type="Proteomes" id="UP000324233"/>
    </source>
</evidence>
<dbReference type="EMBL" id="CP042997">
    <property type="protein sequence ID" value="QEH38991.1"/>
    <property type="molecule type" value="Genomic_DNA"/>
</dbReference>
<protein>
    <submittedName>
        <fullName evidence="1">Uncharacterized protein</fullName>
    </submittedName>
</protein>
<reference evidence="1 2" key="1">
    <citation type="submission" date="2019-08" db="EMBL/GenBank/DDBJ databases">
        <title>Deep-cultivation of Planctomycetes and their phenomic and genomic characterization uncovers novel biology.</title>
        <authorList>
            <person name="Wiegand S."/>
            <person name="Jogler M."/>
            <person name="Boedeker C."/>
            <person name="Pinto D."/>
            <person name="Vollmers J."/>
            <person name="Rivas-Marin E."/>
            <person name="Kohn T."/>
            <person name="Peeters S.H."/>
            <person name="Heuer A."/>
            <person name="Rast P."/>
            <person name="Oberbeckmann S."/>
            <person name="Bunk B."/>
            <person name="Jeske O."/>
            <person name="Meyerdierks A."/>
            <person name="Storesund J.E."/>
            <person name="Kallscheuer N."/>
            <person name="Luecker S."/>
            <person name="Lage O.M."/>
            <person name="Pohl T."/>
            <person name="Merkel B.J."/>
            <person name="Hornburger P."/>
            <person name="Mueller R.-W."/>
            <person name="Bruemmer F."/>
            <person name="Labrenz M."/>
            <person name="Spormann A.M."/>
            <person name="Op den Camp H."/>
            <person name="Overmann J."/>
            <person name="Amann R."/>
            <person name="Jetten M.S.M."/>
            <person name="Mascher T."/>
            <person name="Medema M.H."/>
            <person name="Devos D.P."/>
            <person name="Kaster A.-K."/>
            <person name="Ovreas L."/>
            <person name="Rohde M."/>
            <person name="Galperin M.Y."/>
            <person name="Jogler C."/>
        </authorList>
    </citation>
    <scope>NUCLEOTIDE SEQUENCE [LARGE SCALE GENOMIC DNA]</scope>
    <source>
        <strain evidence="1 2">OJF2</strain>
    </source>
</reference>
<sequence>MDTELYINEQGRFQIASEELAGFVAYLRENAVPCDVQPAERVQAGGRSYGVIRLQHLYDTDTARGLYRTWRQAAAV</sequence>
<name>A0A5B9WG56_9BACT</name>
<organism evidence="1 2">
    <name type="scientific">Aquisphaera giovannonii</name>
    <dbReference type="NCBI Taxonomy" id="406548"/>
    <lineage>
        <taxon>Bacteria</taxon>
        <taxon>Pseudomonadati</taxon>
        <taxon>Planctomycetota</taxon>
        <taxon>Planctomycetia</taxon>
        <taxon>Isosphaerales</taxon>
        <taxon>Isosphaeraceae</taxon>
        <taxon>Aquisphaera</taxon>
    </lineage>
</organism>
<gene>
    <name evidence="1" type="ORF">OJF2_76030</name>
</gene>
<dbReference type="KEGG" id="agv:OJF2_76030"/>
<dbReference type="RefSeq" id="WP_148598364.1">
    <property type="nucleotide sequence ID" value="NZ_CP042997.1"/>
</dbReference>
<keyword evidence="2" id="KW-1185">Reference proteome</keyword>
<proteinExistence type="predicted"/>
<dbReference type="Proteomes" id="UP000324233">
    <property type="component" value="Chromosome"/>
</dbReference>